<feature type="non-terminal residue" evidence="4">
    <location>
        <position position="1"/>
    </location>
</feature>
<reference evidence="4" key="1">
    <citation type="submission" date="2018-05" db="EMBL/GenBank/DDBJ databases">
        <authorList>
            <person name="Lanie J.A."/>
            <person name="Ng W.-L."/>
            <person name="Kazmierczak K.M."/>
            <person name="Andrzejewski T.M."/>
            <person name="Davidsen T.M."/>
            <person name="Wayne K.J."/>
            <person name="Tettelin H."/>
            <person name="Glass J.I."/>
            <person name="Rusch D."/>
            <person name="Podicherti R."/>
            <person name="Tsui H.-C.T."/>
            <person name="Winkler M.E."/>
        </authorList>
    </citation>
    <scope>NUCLEOTIDE SEQUENCE</scope>
</reference>
<dbReference type="NCBIfam" id="TIGR01230">
    <property type="entry name" value="agmatinase"/>
    <property type="match status" value="1"/>
</dbReference>
<dbReference type="PROSITE" id="PS01053">
    <property type="entry name" value="ARGINASE_1"/>
    <property type="match status" value="1"/>
</dbReference>
<organism evidence="4">
    <name type="scientific">marine metagenome</name>
    <dbReference type="NCBI Taxonomy" id="408172"/>
    <lineage>
        <taxon>unclassified sequences</taxon>
        <taxon>metagenomes</taxon>
        <taxon>ecological metagenomes</taxon>
    </lineage>
</organism>
<dbReference type="PIRSF" id="PIRSF036979">
    <property type="entry name" value="Arginase"/>
    <property type="match status" value="1"/>
</dbReference>
<feature type="non-terminal residue" evidence="4">
    <location>
        <position position="266"/>
    </location>
</feature>
<dbReference type="InterPro" id="IPR005925">
    <property type="entry name" value="Agmatinase-rel"/>
</dbReference>
<evidence type="ECO:0000256" key="3">
    <source>
        <dbReference type="ARBA" id="ARBA00022801"/>
    </source>
</evidence>
<dbReference type="PROSITE" id="PS51409">
    <property type="entry name" value="ARGINASE_2"/>
    <property type="match status" value="1"/>
</dbReference>
<proteinExistence type="inferred from homology"/>
<gene>
    <name evidence="4" type="ORF">METZ01_LOCUS7809</name>
</gene>
<dbReference type="PANTHER" id="PTHR11358">
    <property type="entry name" value="ARGINASE/AGMATINASE"/>
    <property type="match status" value="1"/>
</dbReference>
<protein>
    <recommendedName>
        <fullName evidence="5">Agmatinase</fullName>
    </recommendedName>
</protein>
<dbReference type="InterPro" id="IPR006035">
    <property type="entry name" value="Ureohydrolase"/>
</dbReference>
<dbReference type="Pfam" id="PF00491">
    <property type="entry name" value="Arginase"/>
    <property type="match status" value="1"/>
</dbReference>
<evidence type="ECO:0008006" key="5">
    <source>
        <dbReference type="Google" id="ProtNLM"/>
    </source>
</evidence>
<dbReference type="PANTHER" id="PTHR11358:SF26">
    <property type="entry name" value="GUANIDINO ACID HYDROLASE, MITOCHONDRIAL"/>
    <property type="match status" value="1"/>
</dbReference>
<accession>A0A381NK70</accession>
<dbReference type="Gene3D" id="3.40.800.10">
    <property type="entry name" value="Ureohydrolase domain"/>
    <property type="match status" value="1"/>
</dbReference>
<dbReference type="GO" id="GO:0046872">
    <property type="term" value="F:metal ion binding"/>
    <property type="evidence" value="ECO:0007669"/>
    <property type="project" value="UniProtKB-KW"/>
</dbReference>
<dbReference type="InterPro" id="IPR023696">
    <property type="entry name" value="Ureohydrolase_dom_sf"/>
</dbReference>
<dbReference type="EMBL" id="UINC01000419">
    <property type="protein sequence ID" value="SUZ54955.1"/>
    <property type="molecule type" value="Genomic_DNA"/>
</dbReference>
<evidence type="ECO:0000256" key="2">
    <source>
        <dbReference type="ARBA" id="ARBA00022723"/>
    </source>
</evidence>
<comment type="similarity">
    <text evidence="1">Belongs to the arginase family. Agmatinase subfamily.</text>
</comment>
<dbReference type="GO" id="GO:0033389">
    <property type="term" value="P:putrescine biosynthetic process from arginine, via agmatine"/>
    <property type="evidence" value="ECO:0007669"/>
    <property type="project" value="TreeGrafter"/>
</dbReference>
<sequence length="266" mass="28845">MHDSSTSVAIVGIPFDENSSFLKGCAQAPQQIREAFQSTATNMCAESGRDLATIGHLCDVGDLTIPDGISAFTAIEQQVTALLDQGYRLVALGGDHAVTYPVVRATAKKHSSLTVLHLDAHSDLYDEFDGNKFSHACPFSRIMEEGVVTRLIQMGIRTMTPHQREQAARFDVEVHPVDRWSTDICRSLEGPVYLSLDLDVLDPAYAPGLSHHEPGGVSTRNVLDIIQHLGMGKSTFVGADIVEYNPTRDLNGVTATVAAKCLKEIV</sequence>
<keyword evidence="2" id="KW-0479">Metal-binding</keyword>
<dbReference type="GO" id="GO:0008783">
    <property type="term" value="F:agmatinase activity"/>
    <property type="evidence" value="ECO:0007669"/>
    <property type="project" value="TreeGrafter"/>
</dbReference>
<name>A0A381NK70_9ZZZZ</name>
<dbReference type="SUPFAM" id="SSF52768">
    <property type="entry name" value="Arginase/deacetylase"/>
    <property type="match status" value="1"/>
</dbReference>
<dbReference type="AlphaFoldDB" id="A0A381NK70"/>
<evidence type="ECO:0000256" key="1">
    <source>
        <dbReference type="ARBA" id="ARBA00009227"/>
    </source>
</evidence>
<dbReference type="InterPro" id="IPR020855">
    <property type="entry name" value="Ureohydrolase_Mn_BS"/>
</dbReference>
<dbReference type="CDD" id="cd11593">
    <property type="entry name" value="Agmatinase-like_2"/>
    <property type="match status" value="1"/>
</dbReference>
<keyword evidence="3" id="KW-0378">Hydrolase</keyword>
<evidence type="ECO:0000313" key="4">
    <source>
        <dbReference type="EMBL" id="SUZ54955.1"/>
    </source>
</evidence>